<dbReference type="EMBL" id="CM055092">
    <property type="protein sequence ID" value="KAJ7568210.1"/>
    <property type="molecule type" value="Genomic_DNA"/>
</dbReference>
<organism evidence="1 2">
    <name type="scientific">Diphasiastrum complanatum</name>
    <name type="common">Issler's clubmoss</name>
    <name type="synonym">Lycopodium complanatum</name>
    <dbReference type="NCBI Taxonomy" id="34168"/>
    <lineage>
        <taxon>Eukaryota</taxon>
        <taxon>Viridiplantae</taxon>
        <taxon>Streptophyta</taxon>
        <taxon>Embryophyta</taxon>
        <taxon>Tracheophyta</taxon>
        <taxon>Lycopodiopsida</taxon>
        <taxon>Lycopodiales</taxon>
        <taxon>Lycopodiaceae</taxon>
        <taxon>Lycopodioideae</taxon>
        <taxon>Diphasiastrum</taxon>
    </lineage>
</organism>
<sequence length="630" mass="70876">MLESDQYMMRTTQVVEMALEVLVPSWGELNISLAAAVLLLLLFGFLRQVERFNQEIPDSSLSPPREIDLKAYKDPGARISDTRPSKVELGSSFIFLIRLELLAAKNLVAANLNGTSDPYAIIECGTQKRFSSMVLGSRNPMWGEEFDFYVEVLPSQISISIYDWDIVWKSTKLGSMILEIEEEGQTEAIWHALDSTSGQVCVQTLTKRHPVSASGSLNGMAGAIARRRLSVDKPVGTEVRQKPGPLQTYFELPPDEVVEQKFSCALERSFLYHGRMFVSAWHVCFHSNVFSKQLKVVLPYEDVEEIKRSQHAFINPAITIILRAGSGGYGVPPLASSDGRAKYKFASFWNRNHAHRVLQRAWKNFQAMEEASKQERKQSSLRIHSSSFRATIEEPAVPLVVEADDKTPPEDTKIVQQFLKDDVLVEIIEGVELPCTAEEFFTLVLSDESKLTETYRDLRKDTELKLEQWHVADDYVGLVRKITYRSICRSPMCPPDTAMTDWQHVFFSDDKRILVFETIQQAHDVPFGSSFEVQARWTYETISSSTCKLNVKVGTNFKKRLLMGSKIRSGAESEYKADAGVFLSVAKKGIDEQKAISAQPDQKTALLNASQDTQETSSPRSSVSGAKKSR</sequence>
<proteinExistence type="predicted"/>
<evidence type="ECO:0000313" key="2">
    <source>
        <dbReference type="Proteomes" id="UP001162992"/>
    </source>
</evidence>
<keyword evidence="2" id="KW-1185">Reference proteome</keyword>
<name>A0ACC2EP63_DIPCM</name>
<reference evidence="2" key="1">
    <citation type="journal article" date="2024" name="Proc. Natl. Acad. Sci. U.S.A.">
        <title>Extraordinary preservation of gene collinearity over three hundred million years revealed in homosporous lycophytes.</title>
        <authorList>
            <person name="Li C."/>
            <person name="Wickell D."/>
            <person name="Kuo L.Y."/>
            <person name="Chen X."/>
            <person name="Nie B."/>
            <person name="Liao X."/>
            <person name="Peng D."/>
            <person name="Ji J."/>
            <person name="Jenkins J."/>
            <person name="Williams M."/>
            <person name="Shu S."/>
            <person name="Plott C."/>
            <person name="Barry K."/>
            <person name="Rajasekar S."/>
            <person name="Grimwood J."/>
            <person name="Han X."/>
            <person name="Sun S."/>
            <person name="Hou Z."/>
            <person name="He W."/>
            <person name="Dai G."/>
            <person name="Sun C."/>
            <person name="Schmutz J."/>
            <person name="Leebens-Mack J.H."/>
            <person name="Li F.W."/>
            <person name="Wang L."/>
        </authorList>
    </citation>
    <scope>NUCLEOTIDE SEQUENCE [LARGE SCALE GENOMIC DNA]</scope>
    <source>
        <strain evidence="2">cv. PW_Plant_1</strain>
    </source>
</reference>
<comment type="caution">
    <text evidence="1">The sequence shown here is derived from an EMBL/GenBank/DDBJ whole genome shotgun (WGS) entry which is preliminary data.</text>
</comment>
<accession>A0ACC2EP63</accession>
<evidence type="ECO:0000313" key="1">
    <source>
        <dbReference type="EMBL" id="KAJ7568210.1"/>
    </source>
</evidence>
<dbReference type="Proteomes" id="UP001162992">
    <property type="component" value="Chromosome 1"/>
</dbReference>
<protein>
    <submittedName>
        <fullName evidence="1">Uncharacterized protein</fullName>
    </submittedName>
</protein>
<gene>
    <name evidence="1" type="ORF">O6H91_01G023400</name>
</gene>